<evidence type="ECO:0000313" key="3">
    <source>
        <dbReference type="Proteomes" id="UP001189429"/>
    </source>
</evidence>
<dbReference type="Proteomes" id="UP001189429">
    <property type="component" value="Unassembled WGS sequence"/>
</dbReference>
<comment type="caution">
    <text evidence="2">The sequence shown here is derived from an EMBL/GenBank/DDBJ whole genome shotgun (WGS) entry which is preliminary data.</text>
</comment>
<feature type="region of interest" description="Disordered" evidence="1">
    <location>
        <begin position="313"/>
        <end position="358"/>
    </location>
</feature>
<feature type="compositionally biased region" description="Basic and acidic residues" evidence="1">
    <location>
        <begin position="152"/>
        <end position="161"/>
    </location>
</feature>
<keyword evidence="3" id="KW-1185">Reference proteome</keyword>
<feature type="compositionally biased region" description="Low complexity" evidence="1">
    <location>
        <begin position="1"/>
        <end position="14"/>
    </location>
</feature>
<gene>
    <name evidence="2" type="ORF">PCOR1329_LOCUS4754</name>
</gene>
<sequence>PSGSSSVTSLPSAPVDLQRPDLDQRGQHALRAPAPPAQALEGPASGGTARSPRVASPSPGGAQRLAMHWLGPFIVAFVSAPCLANGGGLAQGPATSPGAPRPAGSGAGPAPGDLGSAALAQPNGSSVPATPSGVGAAGAGPELPAGSGMMSRVEEETREHLGTSAAAAAFSRQVSHVSSARGRAGDHHKPDSIMDDDEDLSDDQERSHRVDHRKRSVAGHASGGTARAQAHSDSAVLAVVLRTVCLLAALMACFGLAVAATARGCSWAASAALRDPAGAALLAAGAARGCEPAEQVGGCRAVQARCRPWRGSAWAPQRGRRPGDSAWPGQGSVCTGLGPGMRGLRPRRGLGSRSARGG</sequence>
<evidence type="ECO:0008006" key="4">
    <source>
        <dbReference type="Google" id="ProtNLM"/>
    </source>
</evidence>
<evidence type="ECO:0000313" key="2">
    <source>
        <dbReference type="EMBL" id="CAK0794914.1"/>
    </source>
</evidence>
<feature type="compositionally biased region" description="Low complexity" evidence="1">
    <location>
        <begin position="139"/>
        <end position="148"/>
    </location>
</feature>
<evidence type="ECO:0000256" key="1">
    <source>
        <dbReference type="SAM" id="MobiDB-lite"/>
    </source>
</evidence>
<feature type="region of interest" description="Disordered" evidence="1">
    <location>
        <begin position="1"/>
        <end position="61"/>
    </location>
</feature>
<feature type="non-terminal residue" evidence="2">
    <location>
        <position position="1"/>
    </location>
</feature>
<protein>
    <recommendedName>
        <fullName evidence="4">Transmembrane protein</fullName>
    </recommendedName>
</protein>
<reference evidence="2" key="1">
    <citation type="submission" date="2023-10" db="EMBL/GenBank/DDBJ databases">
        <authorList>
            <person name="Chen Y."/>
            <person name="Shah S."/>
            <person name="Dougan E. K."/>
            <person name="Thang M."/>
            <person name="Chan C."/>
        </authorList>
    </citation>
    <scope>NUCLEOTIDE SEQUENCE [LARGE SCALE GENOMIC DNA]</scope>
</reference>
<name>A0ABN9PPU2_9DINO</name>
<feature type="compositionally biased region" description="Acidic residues" evidence="1">
    <location>
        <begin position="193"/>
        <end position="202"/>
    </location>
</feature>
<feature type="compositionally biased region" description="Basic and acidic residues" evidence="1">
    <location>
        <begin position="183"/>
        <end position="192"/>
    </location>
</feature>
<accession>A0ABN9PPU2</accession>
<organism evidence="2 3">
    <name type="scientific">Prorocentrum cordatum</name>
    <dbReference type="NCBI Taxonomy" id="2364126"/>
    <lineage>
        <taxon>Eukaryota</taxon>
        <taxon>Sar</taxon>
        <taxon>Alveolata</taxon>
        <taxon>Dinophyceae</taxon>
        <taxon>Prorocentrales</taxon>
        <taxon>Prorocentraceae</taxon>
        <taxon>Prorocentrum</taxon>
    </lineage>
</organism>
<dbReference type="EMBL" id="CAUYUJ010001227">
    <property type="protein sequence ID" value="CAK0794914.1"/>
    <property type="molecule type" value="Genomic_DNA"/>
</dbReference>
<feature type="compositionally biased region" description="Low complexity" evidence="1">
    <location>
        <begin position="92"/>
        <end position="118"/>
    </location>
</feature>
<feature type="region of interest" description="Disordered" evidence="1">
    <location>
        <begin position="89"/>
        <end position="229"/>
    </location>
</feature>
<proteinExistence type="predicted"/>